<accession>A0A6J5VKZ7</accession>
<feature type="region of interest" description="Disordered" evidence="1">
    <location>
        <begin position="1"/>
        <end position="21"/>
    </location>
</feature>
<reference evidence="5" key="1">
    <citation type="journal article" date="2020" name="Genome Biol.">
        <title>Gamete binning: chromosome-level and haplotype-resolved genome assembly enabled by high-throughput single-cell sequencing of gamete genomes.</title>
        <authorList>
            <person name="Campoy J.A."/>
            <person name="Sun H."/>
            <person name="Goel M."/>
            <person name="Jiao W.-B."/>
            <person name="Folz-Donahue K."/>
            <person name="Wang N."/>
            <person name="Rubio M."/>
            <person name="Liu C."/>
            <person name="Kukat C."/>
            <person name="Ruiz D."/>
            <person name="Huettel B."/>
            <person name="Schneeberger K."/>
        </authorList>
    </citation>
    <scope>NUCLEOTIDE SEQUENCE [LARGE SCALE GENOMIC DNA]</scope>
    <source>
        <strain evidence="5">cv. Rojo Pasion</strain>
    </source>
</reference>
<dbReference type="EMBL" id="CAEKKB010000008">
    <property type="protein sequence ID" value="CAB4320197.1"/>
    <property type="molecule type" value="Genomic_DNA"/>
</dbReference>
<dbReference type="OrthoDB" id="1722122at2759"/>
<protein>
    <submittedName>
        <fullName evidence="2">Uncharacterized protein</fullName>
    </submittedName>
</protein>
<dbReference type="Proteomes" id="UP000507245">
    <property type="component" value="Unassembled WGS sequence"/>
</dbReference>
<dbReference type="Proteomes" id="UP000507222">
    <property type="component" value="Unassembled WGS sequence"/>
</dbReference>
<dbReference type="AlphaFoldDB" id="A0A6J5VKZ7"/>
<evidence type="ECO:0000313" key="4">
    <source>
        <dbReference type="Proteomes" id="UP000507222"/>
    </source>
</evidence>
<keyword evidence="5" id="KW-1185">Reference proteome</keyword>
<gene>
    <name evidence="2" type="ORF">CURHAP_LOCUS49396</name>
    <name evidence="3" type="ORF">ORAREDHAP_LOCUS48821</name>
</gene>
<feature type="compositionally biased region" description="Polar residues" evidence="1">
    <location>
        <begin position="9"/>
        <end position="21"/>
    </location>
</feature>
<organism evidence="2 4">
    <name type="scientific">Prunus armeniaca</name>
    <name type="common">Apricot</name>
    <name type="synonym">Armeniaca vulgaris</name>
    <dbReference type="NCBI Taxonomy" id="36596"/>
    <lineage>
        <taxon>Eukaryota</taxon>
        <taxon>Viridiplantae</taxon>
        <taxon>Streptophyta</taxon>
        <taxon>Embryophyta</taxon>
        <taxon>Tracheophyta</taxon>
        <taxon>Spermatophyta</taxon>
        <taxon>Magnoliopsida</taxon>
        <taxon>eudicotyledons</taxon>
        <taxon>Gunneridae</taxon>
        <taxon>Pentapetalae</taxon>
        <taxon>rosids</taxon>
        <taxon>fabids</taxon>
        <taxon>Rosales</taxon>
        <taxon>Rosaceae</taxon>
        <taxon>Amygdaloideae</taxon>
        <taxon>Amygdaleae</taxon>
        <taxon>Prunus</taxon>
    </lineage>
</organism>
<sequence length="91" mass="9941">MPDAFNDTGKGTKSHIPTANTQARIDIPIGLTNVAANESSTTSLKQGRPIGLKDSAPRKQKSKAYSNLNENAHEDIIRKEIHLEPTIHPEN</sequence>
<feature type="region of interest" description="Disordered" evidence="1">
    <location>
        <begin position="38"/>
        <end position="65"/>
    </location>
</feature>
<evidence type="ECO:0000313" key="5">
    <source>
        <dbReference type="Proteomes" id="UP000507245"/>
    </source>
</evidence>
<dbReference type="EMBL" id="CAEKDK010000008">
    <property type="protein sequence ID" value="CAB4289810.1"/>
    <property type="molecule type" value="Genomic_DNA"/>
</dbReference>
<evidence type="ECO:0000313" key="3">
    <source>
        <dbReference type="EMBL" id="CAB4320197.1"/>
    </source>
</evidence>
<name>A0A6J5VKZ7_PRUAR</name>
<reference evidence="2 4" key="2">
    <citation type="submission" date="2020-05" db="EMBL/GenBank/DDBJ databases">
        <authorList>
            <person name="Campoy J."/>
            <person name="Schneeberger K."/>
            <person name="Spophaly S."/>
        </authorList>
    </citation>
    <scope>NUCLEOTIDE SEQUENCE [LARGE SCALE GENOMIC DNA]</scope>
    <source>
        <strain evidence="2">PruArmRojPasFocal</strain>
    </source>
</reference>
<proteinExistence type="predicted"/>
<evidence type="ECO:0000256" key="1">
    <source>
        <dbReference type="SAM" id="MobiDB-lite"/>
    </source>
</evidence>
<evidence type="ECO:0000313" key="2">
    <source>
        <dbReference type="EMBL" id="CAB4289810.1"/>
    </source>
</evidence>